<evidence type="ECO:0008006" key="4">
    <source>
        <dbReference type="Google" id="ProtNLM"/>
    </source>
</evidence>
<sequence length="312" mass="34959">MTGDTFDTSQPFTTATARAGGMPMSRLRSRDIRRLHRGVFIGADVTVDLKVRCRAALLCLPDDAHISHHTAAELLGLWVDPHPEVHVCRAAPHRTNRQGVRAHQCQSHGEGRAEDAVWIRDGLPLSAPTTVFLELADTLDLVALVTLGDSIVRMGWATPESLRELCSTFRGDGAVQAREAAALVRAGVDSRPESRLRLILVFGGLPEPTVQLEVRDESGILLFRFDLGYREYLLAAEYDGAGHRASDEQWGKDLQRREVVATDGWLSTVFLKEDVYRQPSRTVRRVHDALRSRGWRGQLTPRPDFARYFRDY</sequence>
<dbReference type="OrthoDB" id="3173471at2"/>
<accession>A0A542X8A5</accession>
<dbReference type="InterPro" id="IPR011335">
    <property type="entry name" value="Restrct_endonuc-II-like"/>
</dbReference>
<gene>
    <name evidence="2" type="ORF">FB554_0176</name>
</gene>
<feature type="compositionally biased region" description="Polar residues" evidence="1">
    <location>
        <begin position="1"/>
        <end position="16"/>
    </location>
</feature>
<proteinExistence type="predicted"/>
<keyword evidence="3" id="KW-1185">Reference proteome</keyword>
<evidence type="ECO:0000313" key="2">
    <source>
        <dbReference type="EMBL" id="TQL32061.1"/>
    </source>
</evidence>
<dbReference type="SUPFAM" id="SSF52980">
    <property type="entry name" value="Restriction endonuclease-like"/>
    <property type="match status" value="1"/>
</dbReference>
<feature type="region of interest" description="Disordered" evidence="1">
    <location>
        <begin position="1"/>
        <end position="23"/>
    </location>
</feature>
<organism evidence="2 3">
    <name type="scientific">Barrientosiimonas humi</name>
    <dbReference type="NCBI Taxonomy" id="999931"/>
    <lineage>
        <taxon>Bacteria</taxon>
        <taxon>Bacillati</taxon>
        <taxon>Actinomycetota</taxon>
        <taxon>Actinomycetes</taxon>
        <taxon>Micrococcales</taxon>
        <taxon>Dermacoccaceae</taxon>
        <taxon>Barrientosiimonas</taxon>
    </lineage>
</organism>
<dbReference type="RefSeq" id="WP_142004213.1">
    <property type="nucleotide sequence ID" value="NZ_CAJTBP010000001.1"/>
</dbReference>
<evidence type="ECO:0000256" key="1">
    <source>
        <dbReference type="SAM" id="MobiDB-lite"/>
    </source>
</evidence>
<name>A0A542X8A5_9MICO</name>
<dbReference type="EMBL" id="VFOK01000001">
    <property type="protein sequence ID" value="TQL32061.1"/>
    <property type="molecule type" value="Genomic_DNA"/>
</dbReference>
<protein>
    <recommendedName>
        <fullName evidence="4">DUF559 domain-containing protein</fullName>
    </recommendedName>
</protein>
<comment type="caution">
    <text evidence="2">The sequence shown here is derived from an EMBL/GenBank/DDBJ whole genome shotgun (WGS) entry which is preliminary data.</text>
</comment>
<evidence type="ECO:0000313" key="3">
    <source>
        <dbReference type="Proteomes" id="UP000318336"/>
    </source>
</evidence>
<dbReference type="Proteomes" id="UP000318336">
    <property type="component" value="Unassembled WGS sequence"/>
</dbReference>
<reference evidence="2 3" key="1">
    <citation type="submission" date="2019-06" db="EMBL/GenBank/DDBJ databases">
        <title>Sequencing the genomes of 1000 actinobacteria strains.</title>
        <authorList>
            <person name="Klenk H.-P."/>
        </authorList>
    </citation>
    <scope>NUCLEOTIDE SEQUENCE [LARGE SCALE GENOMIC DNA]</scope>
    <source>
        <strain evidence="2 3">DSM 24617</strain>
    </source>
</reference>
<dbReference type="AlphaFoldDB" id="A0A542X8A5"/>